<proteinExistence type="predicted"/>
<name>G7E7A0_MIXOS</name>
<keyword evidence="2" id="KW-1185">Reference proteome</keyword>
<evidence type="ECO:0000313" key="2">
    <source>
        <dbReference type="Proteomes" id="UP000009131"/>
    </source>
</evidence>
<dbReference type="HOGENOM" id="CLU_3106917_0_0_1"/>
<dbReference type="Proteomes" id="UP000009131">
    <property type="component" value="Unassembled WGS sequence"/>
</dbReference>
<sequence length="51" mass="5794">MTATEFCNFSTDLDGQESYKKGALSLIPFIALVTPHDTHPEKLHIPRRLPR</sequence>
<gene>
    <name evidence="1" type="primary">Mo05398</name>
    <name evidence="1" type="ORF">E5Q_05398</name>
</gene>
<organism evidence="1 2">
    <name type="scientific">Mixia osmundae (strain CBS 9802 / IAM 14324 / JCM 22182 / KY 12970)</name>
    <dbReference type="NCBI Taxonomy" id="764103"/>
    <lineage>
        <taxon>Eukaryota</taxon>
        <taxon>Fungi</taxon>
        <taxon>Dikarya</taxon>
        <taxon>Basidiomycota</taxon>
        <taxon>Pucciniomycotina</taxon>
        <taxon>Mixiomycetes</taxon>
        <taxon>Mixiales</taxon>
        <taxon>Mixiaceae</taxon>
        <taxon>Mixia</taxon>
    </lineage>
</organism>
<reference evidence="1 2" key="1">
    <citation type="journal article" date="2011" name="J. Gen. Appl. Microbiol.">
        <title>Draft genome sequencing of the enigmatic basidiomycete Mixia osmundae.</title>
        <authorList>
            <person name="Nishida H."/>
            <person name="Nagatsuka Y."/>
            <person name="Sugiyama J."/>
        </authorList>
    </citation>
    <scope>NUCLEOTIDE SEQUENCE [LARGE SCALE GENOMIC DNA]</scope>
    <source>
        <strain evidence="2">CBS 9802 / IAM 14324 / JCM 22182 / KY 12970</strain>
    </source>
</reference>
<reference evidence="1 2" key="2">
    <citation type="journal article" date="2012" name="Open Biol.">
        <title>Characteristics of nucleosomes and linker DNA regions on the genome of the basidiomycete Mixia osmundae revealed by mono- and dinucleosome mapping.</title>
        <authorList>
            <person name="Nishida H."/>
            <person name="Kondo S."/>
            <person name="Matsumoto T."/>
            <person name="Suzuki Y."/>
            <person name="Yoshikawa H."/>
            <person name="Taylor T.D."/>
            <person name="Sugiyama J."/>
        </authorList>
    </citation>
    <scope>NUCLEOTIDE SEQUENCE [LARGE SCALE GENOMIC DNA]</scope>
    <source>
        <strain evidence="2">CBS 9802 / IAM 14324 / JCM 22182 / KY 12970</strain>
    </source>
</reference>
<dbReference type="InParanoid" id="G7E7A0"/>
<dbReference type="AlphaFoldDB" id="G7E7A0"/>
<protein>
    <submittedName>
        <fullName evidence="1">Uncharacterized protein</fullName>
    </submittedName>
</protein>
<comment type="caution">
    <text evidence="1">The sequence shown here is derived from an EMBL/GenBank/DDBJ whole genome shotgun (WGS) entry which is preliminary data.</text>
</comment>
<accession>G7E7A0</accession>
<evidence type="ECO:0000313" key="1">
    <source>
        <dbReference type="EMBL" id="GAA98710.1"/>
    </source>
</evidence>
<dbReference type="EMBL" id="BABT02000157">
    <property type="protein sequence ID" value="GAA98710.1"/>
    <property type="molecule type" value="Genomic_DNA"/>
</dbReference>